<keyword evidence="5" id="KW-1185">Reference proteome</keyword>
<dbReference type="AlphaFoldDB" id="A0A1V6URC2"/>
<dbReference type="Pfam" id="PF11807">
    <property type="entry name" value="UstYa"/>
    <property type="match status" value="1"/>
</dbReference>
<proteinExistence type="inferred from homology"/>
<evidence type="ECO:0008006" key="6">
    <source>
        <dbReference type="Google" id="ProtNLM"/>
    </source>
</evidence>
<organism evidence="4 5">
    <name type="scientific">Penicillium coprophilum</name>
    <dbReference type="NCBI Taxonomy" id="36646"/>
    <lineage>
        <taxon>Eukaryota</taxon>
        <taxon>Fungi</taxon>
        <taxon>Dikarya</taxon>
        <taxon>Ascomycota</taxon>
        <taxon>Pezizomycotina</taxon>
        <taxon>Eurotiomycetes</taxon>
        <taxon>Eurotiomycetidae</taxon>
        <taxon>Eurotiales</taxon>
        <taxon>Aspergillaceae</taxon>
        <taxon>Penicillium</taxon>
    </lineage>
</organism>
<evidence type="ECO:0000313" key="5">
    <source>
        <dbReference type="Proteomes" id="UP000191500"/>
    </source>
</evidence>
<sequence length="297" mass="33795">MPLRTLFSRLSDQSSYPVYTHVESEVIDQEGSHYAHKSSEQPGVQTVRSHKIRTWALVIFLTSCAAALSATSFYLGQRSVTRQTEFSRAKSDSMFGNGFPLKKIRWTNDKRFMETDPMKGRFWSNKEGKWTVWDQVHRGSWIQVAPSKKLEISGGLPLDLYSANGSWPNGKDGYVVTVLHQLHCVGMLNHVKLGLIHGNMPDEKNLAHMGHCIEYLRHGVMCYGDTALEKPVDHSNFVQVTTEETEHVCRDWSYLSEQFWDASIDFIWGTERPMTVFENSDAAKGDPAGETLNIHKR</sequence>
<reference evidence="5" key="1">
    <citation type="journal article" date="2017" name="Nat. Microbiol.">
        <title>Global analysis of biosynthetic gene clusters reveals vast potential of secondary metabolite production in Penicillium species.</title>
        <authorList>
            <person name="Nielsen J.C."/>
            <person name="Grijseels S."/>
            <person name="Prigent S."/>
            <person name="Ji B."/>
            <person name="Dainat J."/>
            <person name="Nielsen K.F."/>
            <person name="Frisvad J.C."/>
            <person name="Workman M."/>
            <person name="Nielsen J."/>
        </authorList>
    </citation>
    <scope>NUCLEOTIDE SEQUENCE [LARGE SCALE GENOMIC DNA]</scope>
    <source>
        <strain evidence="5">IBT 31321</strain>
    </source>
</reference>
<dbReference type="STRING" id="36646.A0A1V6URC2"/>
<comment type="similarity">
    <text evidence="2">Belongs to the ustYa family.</text>
</comment>
<dbReference type="Proteomes" id="UP000191500">
    <property type="component" value="Unassembled WGS sequence"/>
</dbReference>
<keyword evidence="3" id="KW-1133">Transmembrane helix</keyword>
<dbReference type="InterPro" id="IPR021765">
    <property type="entry name" value="UstYa-like"/>
</dbReference>
<accession>A0A1V6URC2</accession>
<evidence type="ECO:0000256" key="3">
    <source>
        <dbReference type="SAM" id="Phobius"/>
    </source>
</evidence>
<comment type="pathway">
    <text evidence="1">Mycotoxin biosynthesis.</text>
</comment>
<protein>
    <recommendedName>
        <fullName evidence="6">Tat pathway signal sequence</fullName>
    </recommendedName>
</protein>
<keyword evidence="3" id="KW-0812">Transmembrane</keyword>
<evidence type="ECO:0000313" key="4">
    <source>
        <dbReference type="EMBL" id="OQE40957.1"/>
    </source>
</evidence>
<evidence type="ECO:0000256" key="1">
    <source>
        <dbReference type="ARBA" id="ARBA00004685"/>
    </source>
</evidence>
<gene>
    <name evidence="4" type="ORF">PENCOP_c005G02153</name>
</gene>
<dbReference type="EMBL" id="MDDG01000005">
    <property type="protein sequence ID" value="OQE40957.1"/>
    <property type="molecule type" value="Genomic_DNA"/>
</dbReference>
<dbReference type="PANTHER" id="PTHR33365:SF4">
    <property type="entry name" value="CYCLOCHLOROTINE BIOSYNTHESIS PROTEIN O"/>
    <property type="match status" value="1"/>
</dbReference>
<name>A0A1V6URC2_9EURO</name>
<keyword evidence="3" id="KW-0472">Membrane</keyword>
<feature type="transmembrane region" description="Helical" evidence="3">
    <location>
        <begin position="55"/>
        <end position="75"/>
    </location>
</feature>
<comment type="caution">
    <text evidence="4">The sequence shown here is derived from an EMBL/GenBank/DDBJ whole genome shotgun (WGS) entry which is preliminary data.</text>
</comment>
<dbReference type="GO" id="GO:0043386">
    <property type="term" value="P:mycotoxin biosynthetic process"/>
    <property type="evidence" value="ECO:0007669"/>
    <property type="project" value="InterPro"/>
</dbReference>
<evidence type="ECO:0000256" key="2">
    <source>
        <dbReference type="ARBA" id="ARBA00035112"/>
    </source>
</evidence>
<dbReference type="PANTHER" id="PTHR33365">
    <property type="entry name" value="YALI0B05434P"/>
    <property type="match status" value="1"/>
</dbReference>